<evidence type="ECO:0000313" key="1">
    <source>
        <dbReference type="EMBL" id="KAK1148990.1"/>
    </source>
</evidence>
<gene>
    <name evidence="1" type="ORF">N8T08_007665</name>
</gene>
<keyword evidence="2" id="KW-1185">Reference proteome</keyword>
<sequence length="323" mass="34539">MTPPAGHIGRNHSHLRWSKNISPVQTISSGETLTFDAIDSSNGQITKDSDTSALSAFDISIANPVFGPVFIQDAEPGDALKVEVLDLKTADWGWSAVIPNFGLLADDFPQPSLRIWHLDRTTQTAALNDRVSIPLRPFLGCMGLAPATSDNDLSVIPPNEAGGNIDCCDLTIGSIVYLPVQTAGALFSCGDGHAVQGHGEVCGTAIETPIKATLRFEVCKNQPWVKTPHYEIPPADSVAQTALYHPVLSRSGRYAATGLGSDLTEASKQAVRQIIEWLVATKGLSRVDAYMLASVVGNLQIVEAVNMPKYLVSMAIPLGIFHD</sequence>
<comment type="caution">
    <text evidence="1">The sequence shown here is derived from an EMBL/GenBank/DDBJ whole genome shotgun (WGS) entry which is preliminary data.</text>
</comment>
<name>A0ACC3BF37_9EURO</name>
<organism evidence="1 2">
    <name type="scientific">Aspergillus melleus</name>
    <dbReference type="NCBI Taxonomy" id="138277"/>
    <lineage>
        <taxon>Eukaryota</taxon>
        <taxon>Fungi</taxon>
        <taxon>Dikarya</taxon>
        <taxon>Ascomycota</taxon>
        <taxon>Pezizomycotina</taxon>
        <taxon>Eurotiomycetes</taxon>
        <taxon>Eurotiomycetidae</taxon>
        <taxon>Eurotiales</taxon>
        <taxon>Aspergillaceae</taxon>
        <taxon>Aspergillus</taxon>
        <taxon>Aspergillus subgen. Circumdati</taxon>
    </lineage>
</organism>
<protein>
    <submittedName>
        <fullName evidence="1">Uncharacterized protein</fullName>
    </submittedName>
</protein>
<accession>A0ACC3BF37</accession>
<dbReference type="EMBL" id="JAOPJF010000005">
    <property type="protein sequence ID" value="KAK1148990.1"/>
    <property type="molecule type" value="Genomic_DNA"/>
</dbReference>
<proteinExistence type="predicted"/>
<evidence type="ECO:0000313" key="2">
    <source>
        <dbReference type="Proteomes" id="UP001177260"/>
    </source>
</evidence>
<reference evidence="1 2" key="1">
    <citation type="journal article" date="2023" name="ACS Omega">
        <title>Identification of the Neoaspergillic Acid Biosynthesis Gene Cluster by Establishing an In Vitro CRISPR-Ribonucleoprotein Genetic System in Aspergillus melleus.</title>
        <authorList>
            <person name="Yuan B."/>
            <person name="Grau M.F."/>
            <person name="Murata R.M."/>
            <person name="Torok T."/>
            <person name="Venkateswaran K."/>
            <person name="Stajich J.E."/>
            <person name="Wang C.C.C."/>
        </authorList>
    </citation>
    <scope>NUCLEOTIDE SEQUENCE [LARGE SCALE GENOMIC DNA]</scope>
    <source>
        <strain evidence="1 2">IMV 1140</strain>
    </source>
</reference>
<dbReference type="Proteomes" id="UP001177260">
    <property type="component" value="Unassembled WGS sequence"/>
</dbReference>